<reference evidence="2 3" key="1">
    <citation type="journal article" date="2010" name="PLoS Genet.">
        <title>De novo assembly of a 40 Mb eukaryotic genome from short sequence reads: Sordaria macrospora, a model organism for fungal morphogenesis.</title>
        <authorList>
            <person name="Nowrousian M."/>
            <person name="Stajich J."/>
            <person name="Chu M."/>
            <person name="Engh I."/>
            <person name="Espagne E."/>
            <person name="Halliday K."/>
            <person name="Kamerewerd J."/>
            <person name="Kempken F."/>
            <person name="Knab B."/>
            <person name="Kuo H.C."/>
            <person name="Osiewacz H.D."/>
            <person name="Poeggeler S."/>
            <person name="Read N."/>
            <person name="Seiler S."/>
            <person name="Smith K."/>
            <person name="Zickler D."/>
            <person name="Kueck U."/>
            <person name="Freitag M."/>
        </authorList>
    </citation>
    <scope>NUCLEOTIDE SEQUENCE [LARGE SCALE GENOMIC DNA]</scope>
    <source>
        <strain evidence="3">ATCC MYA-333 / DSM 997 / K(L3346) / K-hell</strain>
        <tissue evidence="2">Mycelium</tissue>
    </source>
</reference>
<organism evidence="2 3">
    <name type="scientific">Sordaria macrospora (strain ATCC MYA-333 / DSM 997 / K(L3346) / K-hell)</name>
    <dbReference type="NCBI Taxonomy" id="771870"/>
    <lineage>
        <taxon>Eukaryota</taxon>
        <taxon>Fungi</taxon>
        <taxon>Dikarya</taxon>
        <taxon>Ascomycota</taxon>
        <taxon>Pezizomycotina</taxon>
        <taxon>Sordariomycetes</taxon>
        <taxon>Sordariomycetidae</taxon>
        <taxon>Sordariales</taxon>
        <taxon>Sordariaceae</taxon>
        <taxon>Sordaria</taxon>
    </lineage>
</organism>
<feature type="compositionally biased region" description="Polar residues" evidence="1">
    <location>
        <begin position="73"/>
        <end position="89"/>
    </location>
</feature>
<feature type="region of interest" description="Disordered" evidence="1">
    <location>
        <begin position="248"/>
        <end position="268"/>
    </location>
</feature>
<dbReference type="OMA" id="WGYKPFL"/>
<dbReference type="Proteomes" id="UP000001881">
    <property type="component" value="Unassembled WGS sequence"/>
</dbReference>
<accession>F7W347</accession>
<evidence type="ECO:0000313" key="3">
    <source>
        <dbReference type="Proteomes" id="UP000001881"/>
    </source>
</evidence>
<dbReference type="FunCoup" id="F7W347">
    <property type="interactions" value="29"/>
</dbReference>
<dbReference type="EMBL" id="CABT02000023">
    <property type="protein sequence ID" value="CCC12049.1"/>
    <property type="molecule type" value="Genomic_DNA"/>
</dbReference>
<evidence type="ECO:0000256" key="1">
    <source>
        <dbReference type="SAM" id="MobiDB-lite"/>
    </source>
</evidence>
<dbReference type="OrthoDB" id="10250441at2759"/>
<feature type="region of interest" description="Disordered" evidence="1">
    <location>
        <begin position="635"/>
        <end position="680"/>
    </location>
</feature>
<dbReference type="eggNOG" id="ENOG502QVNJ">
    <property type="taxonomic scope" value="Eukaryota"/>
</dbReference>
<dbReference type="InParanoid" id="F7W347"/>
<feature type="compositionally biased region" description="Polar residues" evidence="1">
    <location>
        <begin position="635"/>
        <end position="645"/>
    </location>
</feature>
<feature type="compositionally biased region" description="Low complexity" evidence="1">
    <location>
        <begin position="25"/>
        <end position="44"/>
    </location>
</feature>
<keyword evidence="3" id="KW-1185">Reference proteome</keyword>
<dbReference type="AlphaFoldDB" id="F7W347"/>
<feature type="compositionally biased region" description="Polar residues" evidence="1">
    <location>
        <begin position="652"/>
        <end position="671"/>
    </location>
</feature>
<dbReference type="VEuPathDB" id="FungiDB:SMAC_02270"/>
<name>F7W347_SORMK</name>
<dbReference type="SUPFAM" id="SSF53474">
    <property type="entry name" value="alpha/beta-Hydrolases"/>
    <property type="match status" value="1"/>
</dbReference>
<dbReference type="Gene3D" id="3.40.50.1820">
    <property type="entry name" value="alpha/beta hydrolase"/>
    <property type="match status" value="1"/>
</dbReference>
<dbReference type="InterPro" id="IPR029058">
    <property type="entry name" value="AB_hydrolase_fold"/>
</dbReference>
<gene>
    <name evidence="2" type="ORF">SMAC_02270</name>
</gene>
<evidence type="ECO:0000313" key="2">
    <source>
        <dbReference type="EMBL" id="CCC12049.1"/>
    </source>
</evidence>
<dbReference type="PANTHER" id="PTHR11440">
    <property type="entry name" value="LECITHIN-CHOLESTEROL ACYLTRANSFERASE-RELATED"/>
    <property type="match status" value="1"/>
</dbReference>
<comment type="caution">
    <text evidence="2">The sequence shown here is derived from an EMBL/GenBank/DDBJ whole genome shotgun (WGS) entry which is preliminary data.</text>
</comment>
<feature type="compositionally biased region" description="Low complexity" evidence="1">
    <location>
        <begin position="857"/>
        <end position="868"/>
    </location>
</feature>
<feature type="region of interest" description="Disordered" evidence="1">
    <location>
        <begin position="281"/>
        <end position="319"/>
    </location>
</feature>
<sequence length="891" mass="96121">MTMGLGTSGAPLEAEAAPVGVNGGTAPTPNTTQSQTSTLPTSTACPLSPSGPSTEASAVPLKLDLPEPHVLNSACSQPNRPFATIAQNSDDNEDDPIYNDQDGAQSFIQPAISARATHLTSPNTPAAEKAAAMNYLPSLFDFGDDGARAKSSGNTSADPSPPMSPRKSQRRGHFRQSSHSGLPDLPSPWRAEPKQMIVGQPHGAKTSSMFNVFGNEARSSRAASAGENALKKLSKALPSISIPTPSFFSSGSGSSHKDSNWPSIPHLPKSATIAGIRSNRAQTGPSLTTPGTDTNQGPVRSSSLRASRPPTLRHSTSDDSLLYQSLTRVSSLGDDERFADVREQVNTRIKAIIDSFEPSFKLPQLPKRDIVVMGGYRGSILRSAEPPYRQLWVPVKVGLNIRKVNMEVGLEPEDEENMEKHIFASGMLQNIGPVDISRKLFRKLRECENARNGKLRVHDYGYDWRLSPARLSKQLNEFLEKLPSNQPHTPPEQRGAWVIAHSLGGLITRHAVNQRPDLYAGVVYAGVPQRCINILGPLRNGDAVLLNEKVLTAQVNFSLRTTFVFLPEDGFCFIDKNTKEEYPVDFYNVDDWIKYRLCPCVGEPALPPLHPSKSTGALGSLLNLSDSFSNMNLSSLPIRGRSNSGKTRDDNNSNSKHTNTASNYLHNHNPFSSSSSSSSPANNALRYLTRTLAETKQFRAELAHNPHHQARDAYPPLAVIYAKDIPTVHAARVSCRDAIACTDAYDDLVFASGDGVVLARESMLPEGYELVRDGRVCTDRGHVSMLGDLVAVGKALEAVVRGRRKGIGMGWVDGDGEEVVVEAGERALEKVEARKKMEAEIEAVKAAGRAEMEAVARAEAAAGASGEENGSRTGASLQRMDHVTAVEQGSG</sequence>
<dbReference type="HOGENOM" id="CLU_007657_0_0_1"/>
<feature type="compositionally biased region" description="Polar residues" evidence="1">
    <location>
        <begin position="281"/>
        <end position="305"/>
    </location>
</feature>
<proteinExistence type="predicted"/>
<feature type="region of interest" description="Disordered" evidence="1">
    <location>
        <begin position="857"/>
        <end position="891"/>
    </location>
</feature>
<feature type="region of interest" description="Disordered" evidence="1">
    <location>
        <begin position="1"/>
        <end position="102"/>
    </location>
</feature>
<feature type="compositionally biased region" description="Basic residues" evidence="1">
    <location>
        <begin position="167"/>
        <end position="176"/>
    </location>
</feature>
<feature type="region of interest" description="Disordered" evidence="1">
    <location>
        <begin position="146"/>
        <end position="190"/>
    </location>
</feature>
<protein>
    <submittedName>
        <fullName evidence="2">WGS project CABT00000000 data, contig 2.23</fullName>
    </submittedName>
</protein>